<dbReference type="EMBL" id="VDCV01000016">
    <property type="protein sequence ID" value="KAB5521155.1"/>
    <property type="molecule type" value="Genomic_DNA"/>
</dbReference>
<gene>
    <name evidence="2" type="ORF">DKX38_025474</name>
</gene>
<accession>A0A5N5JV63</accession>
<name>A0A5N5JV63_9ROSI</name>
<dbReference type="AlphaFoldDB" id="A0A5N5JV63"/>
<sequence length="274" mass="30754">MGKMVFDYARLVACYCRVEEKLEKWILLRFFSPCFEEENGWLCIERLSGGEDLADGGGQEERRLVDDLQQNGGINEDGALTDGFATVEGCEESGEIHRGEGSSRRDEVEISGEQHEIAETQQSRLRRQTRQRHPPVWMRDYVGSEEHGGNQLGIAGIVDGPEIDELDMGDGLNVTDGLDVADGLNEIDGLHGDETNMAFMLCFCEDVQEGERVLEQERVREDKWVKPELKILKMSSPKKLFVWLRDAYLKMMLRFANSRAIGNAGYSDGIAASG</sequence>
<feature type="compositionally biased region" description="Basic and acidic residues" evidence="1">
    <location>
        <begin position="94"/>
        <end position="118"/>
    </location>
</feature>
<evidence type="ECO:0000313" key="2">
    <source>
        <dbReference type="EMBL" id="KAB5521155.1"/>
    </source>
</evidence>
<organism evidence="2 3">
    <name type="scientific">Salix brachista</name>
    <dbReference type="NCBI Taxonomy" id="2182728"/>
    <lineage>
        <taxon>Eukaryota</taxon>
        <taxon>Viridiplantae</taxon>
        <taxon>Streptophyta</taxon>
        <taxon>Embryophyta</taxon>
        <taxon>Tracheophyta</taxon>
        <taxon>Spermatophyta</taxon>
        <taxon>Magnoliopsida</taxon>
        <taxon>eudicotyledons</taxon>
        <taxon>Gunneridae</taxon>
        <taxon>Pentapetalae</taxon>
        <taxon>rosids</taxon>
        <taxon>fabids</taxon>
        <taxon>Malpighiales</taxon>
        <taxon>Salicaceae</taxon>
        <taxon>Saliceae</taxon>
        <taxon>Salix</taxon>
    </lineage>
</organism>
<protein>
    <submittedName>
        <fullName evidence="2">Uncharacterized protein</fullName>
    </submittedName>
</protein>
<keyword evidence="3" id="KW-1185">Reference proteome</keyword>
<evidence type="ECO:0000256" key="1">
    <source>
        <dbReference type="SAM" id="MobiDB-lite"/>
    </source>
</evidence>
<reference evidence="3" key="1">
    <citation type="journal article" date="2019" name="Gigascience">
        <title>De novo genome assembly of the endangered Acer yangbiense, a plant species with extremely small populations endemic to Yunnan Province, China.</title>
        <authorList>
            <person name="Yang J."/>
            <person name="Wariss H.M."/>
            <person name="Tao L."/>
            <person name="Zhang R."/>
            <person name="Yun Q."/>
            <person name="Hollingsworth P."/>
            <person name="Dao Z."/>
            <person name="Luo G."/>
            <person name="Guo H."/>
            <person name="Ma Y."/>
            <person name="Sun W."/>
        </authorList>
    </citation>
    <scope>NUCLEOTIDE SEQUENCE [LARGE SCALE GENOMIC DNA]</scope>
    <source>
        <strain evidence="3">cv. br00</strain>
    </source>
</reference>
<feature type="region of interest" description="Disordered" evidence="1">
    <location>
        <begin position="91"/>
        <end position="131"/>
    </location>
</feature>
<comment type="caution">
    <text evidence="2">The sequence shown here is derived from an EMBL/GenBank/DDBJ whole genome shotgun (WGS) entry which is preliminary data.</text>
</comment>
<dbReference type="Proteomes" id="UP000326939">
    <property type="component" value="Chromosome 16"/>
</dbReference>
<evidence type="ECO:0000313" key="3">
    <source>
        <dbReference type="Proteomes" id="UP000326939"/>
    </source>
</evidence>
<proteinExistence type="predicted"/>